<dbReference type="PANTHER" id="PTHR32322">
    <property type="entry name" value="INNER MEMBRANE TRANSPORTER"/>
    <property type="match status" value="1"/>
</dbReference>
<feature type="transmembrane region" description="Helical" evidence="7">
    <location>
        <begin position="284"/>
        <end position="304"/>
    </location>
</feature>
<comment type="similarity">
    <text evidence="2">Belongs to the EamA transporter family.</text>
</comment>
<dbReference type="GO" id="GO:0016020">
    <property type="term" value="C:membrane"/>
    <property type="evidence" value="ECO:0007669"/>
    <property type="project" value="UniProtKB-SubCell"/>
</dbReference>
<feature type="transmembrane region" description="Helical" evidence="7">
    <location>
        <begin position="250"/>
        <end position="272"/>
    </location>
</feature>
<sequence>MAGNGRSRLSGGVGRSSLSAYSATRDTGGRILDRPGLQNRHANAITSQPARRRSSAPSTASLPAYRCGQGPGRPARSVSRRDGVLLVLLGAIWGAIYPLTAVVLRDLPVSVVVIARTGLAAIVLTPLALRSGALKAVRGRWRAVLVAALVQVAIPLALLTGAQQYVSAGLAAILVATQPVWAAVLSATFNNAVRVRQMTGVLIGLSGVIVLFLGDIDIGSSSGWAAVALVAAAVFIAAGALWVERTLSDVPALGIATAAMAISTVVIAPFAAVVTISPPPPSTLGLLLILSVVSTAGALVLFYTLIRRIGAVRANLAGYLDPGFAIGYSIIFLGDRATPTALIGLFFILAGSYIGAMSR</sequence>
<feature type="compositionally biased region" description="Low complexity" evidence="6">
    <location>
        <begin position="1"/>
        <end position="19"/>
    </location>
</feature>
<dbReference type="Pfam" id="PF00892">
    <property type="entry name" value="EamA"/>
    <property type="match status" value="2"/>
</dbReference>
<evidence type="ECO:0000256" key="6">
    <source>
        <dbReference type="SAM" id="MobiDB-lite"/>
    </source>
</evidence>
<dbReference type="AlphaFoldDB" id="A0A367EMX0"/>
<feature type="compositionally biased region" description="Low complexity" evidence="6">
    <location>
        <begin position="55"/>
        <end position="64"/>
    </location>
</feature>
<feature type="transmembrane region" description="Helical" evidence="7">
    <location>
        <begin position="141"/>
        <end position="159"/>
    </location>
</feature>
<feature type="transmembrane region" description="Helical" evidence="7">
    <location>
        <begin position="224"/>
        <end position="243"/>
    </location>
</feature>
<evidence type="ECO:0000256" key="4">
    <source>
        <dbReference type="ARBA" id="ARBA00022989"/>
    </source>
</evidence>
<proteinExistence type="inferred from homology"/>
<evidence type="ECO:0000256" key="5">
    <source>
        <dbReference type="ARBA" id="ARBA00023136"/>
    </source>
</evidence>
<organism evidence="9 10">
    <name type="scientific">Sphaerisporangium album</name>
    <dbReference type="NCBI Taxonomy" id="509200"/>
    <lineage>
        <taxon>Bacteria</taxon>
        <taxon>Bacillati</taxon>
        <taxon>Actinomycetota</taxon>
        <taxon>Actinomycetes</taxon>
        <taxon>Streptosporangiales</taxon>
        <taxon>Streptosporangiaceae</taxon>
        <taxon>Sphaerisporangium</taxon>
    </lineage>
</organism>
<name>A0A367EMX0_9ACTN</name>
<feature type="transmembrane region" description="Helical" evidence="7">
    <location>
        <begin position="316"/>
        <end position="334"/>
    </location>
</feature>
<gene>
    <name evidence="9" type="ORF">DQ384_38585</name>
</gene>
<dbReference type="OrthoDB" id="5242975at2"/>
<comment type="subcellular location">
    <subcellularLocation>
        <location evidence="1">Membrane</location>
        <topology evidence="1">Multi-pass membrane protein</topology>
    </subcellularLocation>
</comment>
<feature type="transmembrane region" description="Helical" evidence="7">
    <location>
        <begin position="165"/>
        <end position="187"/>
    </location>
</feature>
<keyword evidence="3 7" id="KW-0812">Transmembrane</keyword>
<dbReference type="InterPro" id="IPR000620">
    <property type="entry name" value="EamA_dom"/>
</dbReference>
<feature type="transmembrane region" description="Helical" evidence="7">
    <location>
        <begin position="340"/>
        <end position="356"/>
    </location>
</feature>
<accession>A0A367EMX0</accession>
<evidence type="ECO:0000313" key="10">
    <source>
        <dbReference type="Proteomes" id="UP000253094"/>
    </source>
</evidence>
<dbReference type="Proteomes" id="UP000253094">
    <property type="component" value="Unassembled WGS sequence"/>
</dbReference>
<dbReference type="PANTHER" id="PTHR32322:SF2">
    <property type="entry name" value="EAMA DOMAIN-CONTAINING PROTEIN"/>
    <property type="match status" value="1"/>
</dbReference>
<dbReference type="EMBL" id="QOIL01000035">
    <property type="protein sequence ID" value="RCG19042.1"/>
    <property type="molecule type" value="Genomic_DNA"/>
</dbReference>
<evidence type="ECO:0000256" key="7">
    <source>
        <dbReference type="SAM" id="Phobius"/>
    </source>
</evidence>
<keyword evidence="4 7" id="KW-1133">Transmembrane helix</keyword>
<dbReference type="SUPFAM" id="SSF103481">
    <property type="entry name" value="Multidrug resistance efflux transporter EmrE"/>
    <property type="match status" value="2"/>
</dbReference>
<feature type="region of interest" description="Disordered" evidence="6">
    <location>
        <begin position="1"/>
        <end position="77"/>
    </location>
</feature>
<evidence type="ECO:0000259" key="8">
    <source>
        <dbReference type="Pfam" id="PF00892"/>
    </source>
</evidence>
<evidence type="ECO:0000256" key="1">
    <source>
        <dbReference type="ARBA" id="ARBA00004141"/>
    </source>
</evidence>
<dbReference type="InterPro" id="IPR050638">
    <property type="entry name" value="AA-Vitamin_Transporters"/>
</dbReference>
<reference evidence="9 10" key="1">
    <citation type="submission" date="2018-06" db="EMBL/GenBank/DDBJ databases">
        <title>Sphaerisporangium craniellae sp. nov., isolated from a marine sponge in the South China Sea.</title>
        <authorList>
            <person name="Li L."/>
        </authorList>
    </citation>
    <scope>NUCLEOTIDE SEQUENCE [LARGE SCALE GENOMIC DNA]</scope>
    <source>
        <strain evidence="9 10">CCTCC AA 208026</strain>
    </source>
</reference>
<feature type="transmembrane region" description="Helical" evidence="7">
    <location>
        <begin position="199"/>
        <end position="218"/>
    </location>
</feature>
<keyword evidence="10" id="KW-1185">Reference proteome</keyword>
<keyword evidence="5 7" id="KW-0472">Membrane</keyword>
<feature type="transmembrane region" description="Helical" evidence="7">
    <location>
        <begin position="109"/>
        <end position="129"/>
    </location>
</feature>
<feature type="domain" description="EamA" evidence="8">
    <location>
        <begin position="224"/>
        <end position="354"/>
    </location>
</feature>
<evidence type="ECO:0000256" key="3">
    <source>
        <dbReference type="ARBA" id="ARBA00022692"/>
    </source>
</evidence>
<comment type="caution">
    <text evidence="9">The sequence shown here is derived from an EMBL/GenBank/DDBJ whole genome shotgun (WGS) entry which is preliminary data.</text>
</comment>
<dbReference type="InterPro" id="IPR037185">
    <property type="entry name" value="EmrE-like"/>
</dbReference>
<feature type="transmembrane region" description="Helical" evidence="7">
    <location>
        <begin position="83"/>
        <end position="103"/>
    </location>
</feature>
<feature type="domain" description="EamA" evidence="8">
    <location>
        <begin position="83"/>
        <end position="212"/>
    </location>
</feature>
<protein>
    <submittedName>
        <fullName evidence="9">DMT family transporter</fullName>
    </submittedName>
</protein>
<evidence type="ECO:0000313" key="9">
    <source>
        <dbReference type="EMBL" id="RCG19042.1"/>
    </source>
</evidence>
<evidence type="ECO:0000256" key="2">
    <source>
        <dbReference type="ARBA" id="ARBA00007362"/>
    </source>
</evidence>